<evidence type="ECO:0000313" key="3">
    <source>
        <dbReference type="Proteomes" id="UP000007519"/>
    </source>
</evidence>
<dbReference type="STRING" id="984262.SGRA_2644"/>
<reference evidence="2 3" key="1">
    <citation type="journal article" date="2012" name="Stand. Genomic Sci.">
        <title>Complete genome sequencing and analysis of Saprospira grandis str. Lewin, a predatory marine bacterium.</title>
        <authorList>
            <person name="Saw J.H."/>
            <person name="Yuryev A."/>
            <person name="Kanbe M."/>
            <person name="Hou S."/>
            <person name="Young A.G."/>
            <person name="Aizawa S."/>
            <person name="Alam M."/>
        </authorList>
    </citation>
    <scope>NUCLEOTIDE SEQUENCE [LARGE SCALE GENOMIC DNA]</scope>
    <source>
        <strain evidence="2 3">Lewin</strain>
    </source>
</reference>
<dbReference type="OrthoDB" id="9820511at2"/>
<sequence>MYPLLLFLTVLTLAVLFLAWRLLQSPKLPQQEENEEPVNSQQQLGQRLRHALYWAERHEQQAKEELESGYQQQKELLEKLGRPSYVKLPSKALFFCLRPIEEGQNIYYYQRDLQENREDYLEESHRILQEFEQEREVLVQQIGLFRELQQSHRENLQRLEALKKGDQSWAQLERHRQYLAQQKAQDKKEEAAILQQYRLALIAEELAFQEDCQQAYEELLQEDRLALGPEIEQLRAKVEQQDPDRG</sequence>
<keyword evidence="1" id="KW-0175">Coiled coil</keyword>
<protein>
    <submittedName>
        <fullName evidence="2">Uncharacterized protein</fullName>
    </submittedName>
</protein>
<dbReference type="AlphaFoldDB" id="H6L844"/>
<dbReference type="Proteomes" id="UP000007519">
    <property type="component" value="Chromosome"/>
</dbReference>
<gene>
    <name evidence="2" type="ordered locus">SGRA_2644</name>
</gene>
<accession>H6L844</accession>
<dbReference type="KEGG" id="sgn:SGRA_2644"/>
<proteinExistence type="predicted"/>
<evidence type="ECO:0000313" key="2">
    <source>
        <dbReference type="EMBL" id="AFC25372.1"/>
    </source>
</evidence>
<dbReference type="RefSeq" id="WP_015692983.1">
    <property type="nucleotide sequence ID" value="NC_016940.1"/>
</dbReference>
<feature type="coiled-coil region" evidence="1">
    <location>
        <begin position="110"/>
        <end position="141"/>
    </location>
</feature>
<dbReference type="HOGENOM" id="CLU_1128429_0_0_10"/>
<evidence type="ECO:0000256" key="1">
    <source>
        <dbReference type="SAM" id="Coils"/>
    </source>
</evidence>
<keyword evidence="3" id="KW-1185">Reference proteome</keyword>
<name>H6L844_SAPGL</name>
<organism evidence="2 3">
    <name type="scientific">Saprospira grandis (strain Lewin)</name>
    <dbReference type="NCBI Taxonomy" id="984262"/>
    <lineage>
        <taxon>Bacteria</taxon>
        <taxon>Pseudomonadati</taxon>
        <taxon>Bacteroidota</taxon>
        <taxon>Saprospiria</taxon>
        <taxon>Saprospirales</taxon>
        <taxon>Saprospiraceae</taxon>
        <taxon>Saprospira</taxon>
    </lineage>
</organism>
<dbReference type="EMBL" id="CP002831">
    <property type="protein sequence ID" value="AFC25372.1"/>
    <property type="molecule type" value="Genomic_DNA"/>
</dbReference>